<dbReference type="GO" id="GO:0004190">
    <property type="term" value="F:aspartic-type endopeptidase activity"/>
    <property type="evidence" value="ECO:0007669"/>
    <property type="project" value="InterPro"/>
</dbReference>
<reference evidence="3 4" key="1">
    <citation type="submission" date="2018-06" db="EMBL/GenBank/DDBJ databases">
        <title>Freshwater and sediment microbial communities from various areas in North America, analyzing microbe dynamics in response to fracking.</title>
        <authorList>
            <person name="Lamendella R."/>
        </authorList>
    </citation>
    <scope>NUCLEOTIDE SEQUENCE [LARGE SCALE GENOMIC DNA]</scope>
    <source>
        <strain evidence="3 4">99A</strain>
    </source>
</reference>
<accession>A0A329E7X7</accession>
<dbReference type="GO" id="GO:0016020">
    <property type="term" value="C:membrane"/>
    <property type="evidence" value="ECO:0007669"/>
    <property type="project" value="InterPro"/>
</dbReference>
<sequence length="147" mass="16130">MVESDSYFSLQIITAGVLAVIAVNDVFKREIPNVLLLLLMVVISVNTPFSVSSLLVFLSIFAFGIFAFHHRWLGAGDSKLLAICAYASLEQWYWMLITTALLGGVLSVIYVVFNRMVRHGVIIGTPSQTLPYAVAISGAAMTTIHYM</sequence>
<feature type="transmembrane region" description="Helical" evidence="1">
    <location>
        <begin position="92"/>
        <end position="113"/>
    </location>
</feature>
<protein>
    <submittedName>
        <fullName evidence="3">Prepilin peptidase CpaA</fullName>
    </submittedName>
</protein>
<dbReference type="Gene3D" id="1.20.120.1220">
    <property type="match status" value="1"/>
</dbReference>
<dbReference type="Pfam" id="PF01478">
    <property type="entry name" value="Peptidase_A24"/>
    <property type="match status" value="1"/>
</dbReference>
<name>A0A329E7X7_VIBDI</name>
<proteinExistence type="predicted"/>
<dbReference type="Proteomes" id="UP000248729">
    <property type="component" value="Unassembled WGS sequence"/>
</dbReference>
<dbReference type="EMBL" id="QLTR01000022">
    <property type="protein sequence ID" value="RAS60471.1"/>
    <property type="molecule type" value="Genomic_DNA"/>
</dbReference>
<dbReference type="InterPro" id="IPR000045">
    <property type="entry name" value="Prepilin_IV_endopep_pep"/>
</dbReference>
<feature type="transmembrane region" description="Helical" evidence="1">
    <location>
        <begin position="35"/>
        <end position="68"/>
    </location>
</feature>
<evidence type="ECO:0000313" key="3">
    <source>
        <dbReference type="EMBL" id="RAS60471.1"/>
    </source>
</evidence>
<comment type="caution">
    <text evidence="3">The sequence shown here is derived from an EMBL/GenBank/DDBJ whole genome shotgun (WGS) entry which is preliminary data.</text>
</comment>
<dbReference type="AlphaFoldDB" id="A0A329E7X7"/>
<feature type="transmembrane region" description="Helical" evidence="1">
    <location>
        <begin position="6"/>
        <end position="23"/>
    </location>
</feature>
<gene>
    <name evidence="3" type="ORF">DET48_12233</name>
</gene>
<evidence type="ECO:0000256" key="1">
    <source>
        <dbReference type="SAM" id="Phobius"/>
    </source>
</evidence>
<keyword evidence="1" id="KW-0812">Transmembrane</keyword>
<evidence type="ECO:0000259" key="2">
    <source>
        <dbReference type="Pfam" id="PF01478"/>
    </source>
</evidence>
<keyword evidence="1" id="KW-1133">Transmembrane helix</keyword>
<keyword evidence="1" id="KW-0472">Membrane</keyword>
<evidence type="ECO:0000313" key="4">
    <source>
        <dbReference type="Proteomes" id="UP000248729"/>
    </source>
</evidence>
<organism evidence="3 4">
    <name type="scientific">Vibrio diazotrophicus</name>
    <dbReference type="NCBI Taxonomy" id="685"/>
    <lineage>
        <taxon>Bacteria</taxon>
        <taxon>Pseudomonadati</taxon>
        <taxon>Pseudomonadota</taxon>
        <taxon>Gammaproteobacteria</taxon>
        <taxon>Vibrionales</taxon>
        <taxon>Vibrionaceae</taxon>
        <taxon>Vibrio</taxon>
    </lineage>
</organism>
<feature type="domain" description="Prepilin type IV endopeptidase peptidase" evidence="2">
    <location>
        <begin position="13"/>
        <end position="107"/>
    </location>
</feature>